<dbReference type="RefSeq" id="WP_092620499.1">
    <property type="nucleotide sequence ID" value="NZ_FMYK01000007.1"/>
</dbReference>
<dbReference type="GO" id="GO:0016020">
    <property type="term" value="C:membrane"/>
    <property type="evidence" value="ECO:0007669"/>
    <property type="project" value="GOC"/>
</dbReference>
<keyword evidence="3" id="KW-1185">Reference proteome</keyword>
<reference evidence="3" key="1">
    <citation type="submission" date="2016-09" db="EMBL/GenBank/DDBJ databases">
        <authorList>
            <person name="Varghese N."/>
            <person name="Submissions S."/>
        </authorList>
    </citation>
    <scope>NUCLEOTIDE SEQUENCE [LARGE SCALE GENOMIC DNA]</scope>
    <source>
        <strain evidence="3">ANC 3699</strain>
    </source>
</reference>
<dbReference type="Pfam" id="PF06127">
    <property type="entry name" value="Mpo1-like"/>
    <property type="match status" value="1"/>
</dbReference>
<feature type="transmembrane region" description="Helical" evidence="1">
    <location>
        <begin position="97"/>
        <end position="118"/>
    </location>
</feature>
<proteinExistence type="predicted"/>
<feature type="transmembrane region" description="Helical" evidence="1">
    <location>
        <begin position="73"/>
        <end position="91"/>
    </location>
</feature>
<keyword evidence="1" id="KW-1133">Transmembrane helix</keyword>
<organism evidence="2 3">
    <name type="scientific">Acinetobacter marinus</name>
    <dbReference type="NCBI Taxonomy" id="281375"/>
    <lineage>
        <taxon>Bacteria</taxon>
        <taxon>Pseudomonadati</taxon>
        <taxon>Pseudomonadota</taxon>
        <taxon>Gammaproteobacteria</taxon>
        <taxon>Moraxellales</taxon>
        <taxon>Moraxellaceae</taxon>
        <taxon>Acinetobacter</taxon>
    </lineage>
</organism>
<keyword evidence="1" id="KW-0812">Transmembrane</keyword>
<dbReference type="PANTHER" id="PTHR28026:SF9">
    <property type="entry name" value="2-HYDROXY-PALMITIC ACID DIOXYGENASE MPO1"/>
    <property type="match status" value="1"/>
</dbReference>
<name>A0A1G6MID7_9GAMM</name>
<dbReference type="InterPro" id="IPR009305">
    <property type="entry name" value="Mpo1-like"/>
</dbReference>
<dbReference type="AlphaFoldDB" id="A0A1G6MID7"/>
<keyword evidence="1" id="KW-0472">Membrane</keyword>
<sequence>MDKLTQNLSQYGAYHLSKKNVATHIVGVPLIVTSVILLFARWQWSIAGLEMDFAQLMIVISSIYYLSLDRVMGGILFLILISTAYLIQPLADASLMIWLGSTLGLFVVGWIIQFIGHAYEKMKPAFFDDLKGLLIGPMFVLAEIMFKLGYRPQLEKDITTQAVQIRRQLNATSKHAV</sequence>
<evidence type="ECO:0000313" key="2">
    <source>
        <dbReference type="EMBL" id="SDC55293.1"/>
    </source>
</evidence>
<protein>
    <submittedName>
        <fullName evidence="2">Uncharacterized membrane protein YGL010W</fullName>
    </submittedName>
</protein>
<gene>
    <name evidence="2" type="ORF">SAMN05421749_10724</name>
</gene>
<dbReference type="EMBL" id="FMYK01000007">
    <property type="protein sequence ID" value="SDC55293.1"/>
    <property type="molecule type" value="Genomic_DNA"/>
</dbReference>
<evidence type="ECO:0000256" key="1">
    <source>
        <dbReference type="SAM" id="Phobius"/>
    </source>
</evidence>
<dbReference type="PANTHER" id="PTHR28026">
    <property type="entry name" value="DUF962 DOMAIN PROTEIN (AFU_ORTHOLOGUE AFUA_8G05310)"/>
    <property type="match status" value="1"/>
</dbReference>
<dbReference type="GO" id="GO:0046521">
    <property type="term" value="P:sphingoid catabolic process"/>
    <property type="evidence" value="ECO:0007669"/>
    <property type="project" value="TreeGrafter"/>
</dbReference>
<dbReference type="Proteomes" id="UP000242317">
    <property type="component" value="Unassembled WGS sequence"/>
</dbReference>
<feature type="transmembrane region" description="Helical" evidence="1">
    <location>
        <begin position="130"/>
        <end position="150"/>
    </location>
</feature>
<accession>A0A1G6MID7</accession>
<feature type="transmembrane region" description="Helical" evidence="1">
    <location>
        <begin position="21"/>
        <end position="40"/>
    </location>
</feature>
<dbReference type="OrthoDB" id="5515308at2"/>
<evidence type="ECO:0000313" key="3">
    <source>
        <dbReference type="Proteomes" id="UP000242317"/>
    </source>
</evidence>